<proteinExistence type="predicted"/>
<dbReference type="InterPro" id="IPR050726">
    <property type="entry name" value="mGluR"/>
</dbReference>
<feature type="transmembrane region" description="Helical" evidence="6">
    <location>
        <begin position="678"/>
        <end position="697"/>
    </location>
</feature>
<feature type="transmembrane region" description="Helical" evidence="6">
    <location>
        <begin position="824"/>
        <end position="848"/>
    </location>
</feature>
<evidence type="ECO:0000259" key="8">
    <source>
        <dbReference type="PROSITE" id="PS50259"/>
    </source>
</evidence>
<feature type="transmembrane region" description="Helical" evidence="6">
    <location>
        <begin position="790"/>
        <end position="812"/>
    </location>
</feature>
<keyword evidence="5" id="KW-0325">Glycoprotein</keyword>
<keyword evidence="3 6" id="KW-1133">Transmembrane helix</keyword>
<feature type="transmembrane region" description="Helical" evidence="6">
    <location>
        <begin position="607"/>
        <end position="634"/>
    </location>
</feature>
<dbReference type="PANTHER" id="PTHR24060">
    <property type="entry name" value="METABOTROPIC GLUTAMATE RECEPTOR"/>
    <property type="match status" value="1"/>
</dbReference>
<feature type="transmembrane region" description="Helical" evidence="6">
    <location>
        <begin position="746"/>
        <end position="770"/>
    </location>
</feature>
<dbReference type="InterPro" id="IPR038550">
    <property type="entry name" value="GPCR_3_9-Cys_sf"/>
</dbReference>
<comment type="subcellular location">
    <subcellularLocation>
        <location evidence="1">Membrane</location>
        <topology evidence="1">Multi-pass membrane protein</topology>
    </subcellularLocation>
</comment>
<keyword evidence="4 6" id="KW-0472">Membrane</keyword>
<evidence type="ECO:0000313" key="10">
    <source>
        <dbReference type="RefSeq" id="XP_065643730.1"/>
    </source>
</evidence>
<evidence type="ECO:0000256" key="1">
    <source>
        <dbReference type="ARBA" id="ARBA00004141"/>
    </source>
</evidence>
<reference evidence="9" key="1">
    <citation type="submission" date="2025-05" db="UniProtKB">
        <authorList>
            <consortium name="RefSeq"/>
        </authorList>
    </citation>
    <scope>NUCLEOTIDE SEQUENCE [LARGE SCALE GENOMIC DNA]</scope>
</reference>
<keyword evidence="7" id="KW-0732">Signal</keyword>
<evidence type="ECO:0000313" key="9">
    <source>
        <dbReference type="Proteomes" id="UP001652625"/>
    </source>
</evidence>
<evidence type="ECO:0000256" key="7">
    <source>
        <dbReference type="SAM" id="SignalP"/>
    </source>
</evidence>
<feature type="chain" id="PRO_5047277010" evidence="7">
    <location>
        <begin position="17"/>
        <end position="909"/>
    </location>
</feature>
<dbReference type="Proteomes" id="UP001652625">
    <property type="component" value="Chromosome 01"/>
</dbReference>
<evidence type="ECO:0000256" key="5">
    <source>
        <dbReference type="ARBA" id="ARBA00023180"/>
    </source>
</evidence>
<reference evidence="10" key="2">
    <citation type="submission" date="2025-08" db="UniProtKB">
        <authorList>
            <consortium name="RefSeq"/>
        </authorList>
    </citation>
    <scope>IDENTIFICATION</scope>
</reference>
<name>A0ABM4B4G7_HYDVU</name>
<dbReference type="RefSeq" id="XP_065643730.1">
    <property type="nucleotide sequence ID" value="XM_065787658.1"/>
</dbReference>
<dbReference type="SUPFAM" id="SSF53822">
    <property type="entry name" value="Periplasmic binding protein-like I"/>
    <property type="match status" value="1"/>
</dbReference>
<evidence type="ECO:0000256" key="4">
    <source>
        <dbReference type="ARBA" id="ARBA00023136"/>
    </source>
</evidence>
<gene>
    <name evidence="10" type="primary">LOC136075198</name>
</gene>
<feature type="transmembrane region" description="Helical" evidence="6">
    <location>
        <begin position="860"/>
        <end position="881"/>
    </location>
</feature>
<dbReference type="PROSITE" id="PS50259">
    <property type="entry name" value="G_PROTEIN_RECEP_F3_4"/>
    <property type="match status" value="1"/>
</dbReference>
<dbReference type="Gene3D" id="2.10.50.30">
    <property type="entry name" value="GPCR, family 3, nine cysteines domain"/>
    <property type="match status" value="1"/>
</dbReference>
<protein>
    <submittedName>
        <fullName evidence="10">Metabotropic glutamate receptor 8-like</fullName>
    </submittedName>
</protein>
<dbReference type="Pfam" id="PF01094">
    <property type="entry name" value="ANF_receptor"/>
    <property type="match status" value="1"/>
</dbReference>
<organism evidence="9 10">
    <name type="scientific">Hydra vulgaris</name>
    <name type="common">Hydra</name>
    <name type="synonym">Hydra attenuata</name>
    <dbReference type="NCBI Taxonomy" id="6087"/>
    <lineage>
        <taxon>Eukaryota</taxon>
        <taxon>Metazoa</taxon>
        <taxon>Cnidaria</taxon>
        <taxon>Hydrozoa</taxon>
        <taxon>Hydroidolina</taxon>
        <taxon>Anthoathecata</taxon>
        <taxon>Aplanulata</taxon>
        <taxon>Hydridae</taxon>
        <taxon>Hydra</taxon>
    </lineage>
</organism>
<accession>A0ABM4B4G7</accession>
<evidence type="ECO:0000256" key="6">
    <source>
        <dbReference type="SAM" id="Phobius"/>
    </source>
</evidence>
<feature type="signal peptide" evidence="7">
    <location>
        <begin position="1"/>
        <end position="16"/>
    </location>
</feature>
<feature type="domain" description="G-protein coupled receptors family 3 profile" evidence="8">
    <location>
        <begin position="608"/>
        <end position="879"/>
    </location>
</feature>
<evidence type="ECO:0000256" key="2">
    <source>
        <dbReference type="ARBA" id="ARBA00022692"/>
    </source>
</evidence>
<dbReference type="InterPro" id="IPR017978">
    <property type="entry name" value="GPCR_3_C"/>
</dbReference>
<keyword evidence="2 6" id="KW-0812">Transmembrane</keyword>
<keyword evidence="9" id="KW-1185">Reference proteome</keyword>
<feature type="transmembrane region" description="Helical" evidence="6">
    <location>
        <begin position="646"/>
        <end position="666"/>
    </location>
</feature>
<evidence type="ECO:0000256" key="3">
    <source>
        <dbReference type="ARBA" id="ARBA00022989"/>
    </source>
</evidence>
<dbReference type="GeneID" id="136075198"/>
<dbReference type="InterPro" id="IPR028082">
    <property type="entry name" value="Peripla_BP_I"/>
</dbReference>
<sequence>MLKICLWLLVINHCMLQQLDDRTFLVNIIVPDTWDATNDPNNSFYQPYLVYMEAAVFAINQVNSKTDFLYGYKMALNKVLGHDVADAHPQDITTILTFDTLITYLFDVPIIIGPNENLYSSFVEMADSTETVMVSYGATTVSLEYESTNIFKTVPSDRFRMQALLDLLTSLGWNYFNLATSEAMYINNDTEVFKNWASDLNLCIREIKMFLEDYDTMVYRKYLRKSYDDVDGIAPENDYREFLRNSYEDGIKGIIAFTNPEDSLFLLKELRALIIEKNLKSNPFKIIWFYGAIDFLYFSPPMSDHVHILYVESISIELTHAEHTEFKNFMESRYLIPSRNQSWYSEENAVKYYGNVSNTYYKIAKKYNFMQKHCRITRCSDVPYNVEWFTTRRPYTEKVLVNYMIHAIYASAMAIRTLIEKKCDTSHLTYFKCEYSPANVSNVRKELFNILRLMSYPDNTISSTVFWDNYTKPEIISYDFVYHNPTKRAFKSTKVGVWSINRTNSYFKNENVLGQCKRNFLFDHSKTWVGFNFTPICSKPCDIGYIKEHANDNLKICCWSCIKCPFNSIVINNTCVMCQLGLEKAELETMTCSRLPKKKISFFTFPYHLSVLALLTIFVYPMNIFCLVIVFRYFDSKIFRKGRRALWTVYLIGIFFQITAAILYLNSATYVLCILRSFFSQTGSNICFLTILLKLCVRLPDVTKKAVKQFAFAREPLENTSQISRSPKSNQTNCLYRIISNKTLQVIVLLLLSVVPFTCIHTNIGYFTVVEVGVDYTYSTDVCGFSTRSFYFHIVNAVCFFFIILSMGLQIRNKQFLDMKYNEGWSFVFTTSVSFFITIVFSVAFAVAKFNYFHKDIASSFFYLLRSYTFLGFIFVPKLCYFYKYRDQIRKDNANRMKEKAELMELRSF</sequence>
<dbReference type="Pfam" id="PF00003">
    <property type="entry name" value="7tm_3"/>
    <property type="match status" value="1"/>
</dbReference>
<dbReference type="InterPro" id="IPR001828">
    <property type="entry name" value="ANF_lig-bd_rcpt"/>
</dbReference>
<dbReference type="Gene3D" id="3.40.50.2300">
    <property type="match status" value="2"/>
</dbReference>